<evidence type="ECO:0000313" key="9">
    <source>
        <dbReference type="Proteomes" id="UP000238775"/>
    </source>
</evidence>
<dbReference type="AlphaFoldDB" id="A0A2S6D1W5"/>
<evidence type="ECO:0000313" key="6">
    <source>
        <dbReference type="EMBL" id="SQA00361.1"/>
    </source>
</evidence>
<dbReference type="InterPro" id="IPR036165">
    <property type="entry name" value="YefM-like_sf"/>
</dbReference>
<proteinExistence type="inferred from homology"/>
<feature type="compositionally biased region" description="Basic and acidic residues" evidence="3">
    <location>
        <begin position="62"/>
        <end position="71"/>
    </location>
</feature>
<dbReference type="InterPro" id="IPR051405">
    <property type="entry name" value="phD/YefM_antitoxin"/>
</dbReference>
<dbReference type="InterPro" id="IPR006442">
    <property type="entry name" value="Antitoxin_Phd/YefM"/>
</dbReference>
<accession>A0A0D1JSB8</accession>
<dbReference type="NCBIfam" id="TIGR01552">
    <property type="entry name" value="phd_fam"/>
    <property type="match status" value="1"/>
</dbReference>
<evidence type="ECO:0000313" key="10">
    <source>
        <dbReference type="Proteomes" id="UP000249913"/>
    </source>
</evidence>
<dbReference type="Proteomes" id="UP000032274">
    <property type="component" value="Unassembled WGS sequence"/>
</dbReference>
<dbReference type="PANTHER" id="PTHR33713">
    <property type="entry name" value="ANTITOXIN YAFN-RELATED"/>
    <property type="match status" value="1"/>
</dbReference>
<gene>
    <name evidence="6" type="primary">relJ</name>
    <name evidence="5" type="ORF">CV021_14875</name>
    <name evidence="7" type="ORF">NCTC6133_03306</name>
    <name evidence="6" type="ORF">NCTC7878_03527</name>
    <name evidence="4" type="ORF">QU38_08080</name>
</gene>
<dbReference type="Pfam" id="PF02604">
    <property type="entry name" value="PhdYeFM_antitox"/>
    <property type="match status" value="1"/>
</dbReference>
<comment type="function">
    <text evidence="2">Antitoxin component of a type II toxin-antitoxin (TA) system.</text>
</comment>
<dbReference type="EMBL" id="UHAP01000001">
    <property type="protein sequence ID" value="SUK60569.1"/>
    <property type="molecule type" value="Genomic_DNA"/>
</dbReference>
<evidence type="ECO:0000256" key="1">
    <source>
        <dbReference type="ARBA" id="ARBA00009981"/>
    </source>
</evidence>
<dbReference type="RefSeq" id="WP_000587617.1">
    <property type="nucleotide sequence ID" value="NZ_AP025683.1"/>
</dbReference>
<feature type="region of interest" description="Disordered" evidence="3">
    <location>
        <begin position="62"/>
        <end position="85"/>
    </location>
</feature>
<evidence type="ECO:0000313" key="8">
    <source>
        <dbReference type="Proteomes" id="UP000032274"/>
    </source>
</evidence>
<dbReference type="EMBL" id="UAUX01000017">
    <property type="protein sequence ID" value="SQA00361.1"/>
    <property type="molecule type" value="Genomic_DNA"/>
</dbReference>
<evidence type="ECO:0000313" key="11">
    <source>
        <dbReference type="Proteomes" id="UP000255091"/>
    </source>
</evidence>
<dbReference type="EMBL" id="PGWZ01000558">
    <property type="protein sequence ID" value="PPJ69856.1"/>
    <property type="molecule type" value="Genomic_DNA"/>
</dbReference>
<reference evidence="10 11" key="3">
    <citation type="submission" date="2018-06" db="EMBL/GenBank/DDBJ databases">
        <authorList>
            <consortium name="Pathogen Informatics"/>
            <person name="Doyle S."/>
        </authorList>
    </citation>
    <scope>NUCLEOTIDE SEQUENCE [LARGE SCALE GENOMIC DNA]</scope>
    <source>
        <strain evidence="7 11">NCTC6133</strain>
        <strain evidence="6 10">NCTC7878</strain>
    </source>
</reference>
<sequence length="85" mass="9748">MIITSPTEARKDFYQLLKNVNNNHEPIYISGNNAENNAVIIGLEDWKSIQETIYLESTGTMDKVREREKDSSGTTNIDDIDWDNL</sequence>
<dbReference type="Proteomes" id="UP000249913">
    <property type="component" value="Unassembled WGS sequence"/>
</dbReference>
<dbReference type="Proteomes" id="UP000255091">
    <property type="component" value="Unassembled WGS sequence"/>
</dbReference>
<evidence type="ECO:0000256" key="2">
    <source>
        <dbReference type="RuleBase" id="RU362080"/>
    </source>
</evidence>
<accession>A0A2S6D1W5</accession>
<evidence type="ECO:0000313" key="5">
    <source>
        <dbReference type="EMBL" id="PPJ69856.1"/>
    </source>
</evidence>
<comment type="similarity">
    <text evidence="1 2">Belongs to the phD/YefM antitoxin family.</text>
</comment>
<protein>
    <recommendedName>
        <fullName evidence="2">Antitoxin</fullName>
    </recommendedName>
</protein>
<dbReference type="Gene3D" id="3.40.1620.10">
    <property type="entry name" value="YefM-like domain"/>
    <property type="match status" value="1"/>
</dbReference>
<name>A0A2S6D1W5_STAAU</name>
<evidence type="ECO:0000313" key="4">
    <source>
        <dbReference type="EMBL" id="KIT97001.1"/>
    </source>
</evidence>
<dbReference type="EMBL" id="JXIG01000626">
    <property type="protein sequence ID" value="KIT97001.1"/>
    <property type="molecule type" value="Genomic_DNA"/>
</dbReference>
<reference evidence="4 8" key="1">
    <citation type="submission" date="2015-01" db="EMBL/GenBank/DDBJ databases">
        <title>Characterization of Swiss Staphylococcus aureus strains involved in food poisoning.</title>
        <authorList>
            <person name="Crovadore J."/>
            <person name="Chablais R."/>
            <person name="Tonacini J."/>
            <person name="Schnyder B."/>
            <person name="Lefort F."/>
        </authorList>
    </citation>
    <scope>NUCLEOTIDE SEQUENCE [LARGE SCALE GENOMIC DNA]</scope>
    <source>
        <strain evidence="4 8">SA-120</strain>
    </source>
</reference>
<evidence type="ECO:0000313" key="7">
    <source>
        <dbReference type="EMBL" id="SUK60569.1"/>
    </source>
</evidence>
<organism evidence="6 10">
    <name type="scientific">Staphylococcus aureus</name>
    <dbReference type="NCBI Taxonomy" id="1280"/>
    <lineage>
        <taxon>Bacteria</taxon>
        <taxon>Bacillati</taxon>
        <taxon>Bacillota</taxon>
        <taxon>Bacilli</taxon>
        <taxon>Bacillales</taxon>
        <taxon>Staphylococcaceae</taxon>
        <taxon>Staphylococcus</taxon>
    </lineage>
</organism>
<dbReference type="SUPFAM" id="SSF143120">
    <property type="entry name" value="YefM-like"/>
    <property type="match status" value="1"/>
</dbReference>
<dbReference type="Proteomes" id="UP000238775">
    <property type="component" value="Unassembled WGS sequence"/>
</dbReference>
<reference evidence="5 9" key="2">
    <citation type="submission" date="2017-11" db="EMBL/GenBank/DDBJ databases">
        <authorList>
            <person name="Founou R.C."/>
            <person name="Founou L."/>
            <person name="Allam M."/>
            <person name="Ismail A."/>
            <person name="Essack S.Y."/>
        </authorList>
    </citation>
    <scope>NUCLEOTIDE SEQUENCE [LARGE SCALE GENOMIC DNA]</scope>
    <source>
        <strain evidence="5 9">G703N2B1</strain>
    </source>
</reference>
<evidence type="ECO:0000256" key="3">
    <source>
        <dbReference type="SAM" id="MobiDB-lite"/>
    </source>
</evidence>
<dbReference type="PANTHER" id="PTHR33713:SF6">
    <property type="entry name" value="ANTITOXIN YEFM"/>
    <property type="match status" value="1"/>
</dbReference>